<proteinExistence type="predicted"/>
<organism evidence="2 3">
    <name type="scientific">Belliella marina</name>
    <dbReference type="NCBI Taxonomy" id="1644146"/>
    <lineage>
        <taxon>Bacteria</taxon>
        <taxon>Pseudomonadati</taxon>
        <taxon>Bacteroidota</taxon>
        <taxon>Cytophagia</taxon>
        <taxon>Cytophagales</taxon>
        <taxon>Cyclobacteriaceae</taxon>
        <taxon>Belliella</taxon>
    </lineage>
</organism>
<comment type="caution">
    <text evidence="2">The sequence shown here is derived from an EMBL/GenBank/DDBJ whole genome shotgun (WGS) entry which is preliminary data.</text>
</comment>
<keyword evidence="1" id="KW-1133">Transmembrane helix</keyword>
<reference evidence="3" key="1">
    <citation type="journal article" date="2019" name="Int. J. Syst. Evol. Microbiol.">
        <title>The Global Catalogue of Microorganisms (GCM) 10K type strain sequencing project: providing services to taxonomists for standard genome sequencing and annotation.</title>
        <authorList>
            <consortium name="The Broad Institute Genomics Platform"/>
            <consortium name="The Broad Institute Genome Sequencing Center for Infectious Disease"/>
            <person name="Wu L."/>
            <person name="Ma J."/>
        </authorList>
    </citation>
    <scope>NUCLEOTIDE SEQUENCE [LARGE SCALE GENOMIC DNA]</scope>
    <source>
        <strain evidence="3">CGMCC 1.15180</strain>
    </source>
</reference>
<evidence type="ECO:0000313" key="2">
    <source>
        <dbReference type="EMBL" id="MFD2036019.1"/>
    </source>
</evidence>
<dbReference type="RefSeq" id="WP_376887045.1">
    <property type="nucleotide sequence ID" value="NZ_JBHUHR010000039.1"/>
</dbReference>
<feature type="transmembrane region" description="Helical" evidence="1">
    <location>
        <begin position="46"/>
        <end position="66"/>
    </location>
</feature>
<protein>
    <recommendedName>
        <fullName evidence="4">DUF3185 domain-containing protein</fullName>
    </recommendedName>
</protein>
<dbReference type="EMBL" id="JBHUHR010000039">
    <property type="protein sequence ID" value="MFD2036019.1"/>
    <property type="molecule type" value="Genomic_DNA"/>
</dbReference>
<keyword evidence="1" id="KW-0812">Transmembrane</keyword>
<evidence type="ECO:0000256" key="1">
    <source>
        <dbReference type="SAM" id="Phobius"/>
    </source>
</evidence>
<evidence type="ECO:0008006" key="4">
    <source>
        <dbReference type="Google" id="ProtNLM"/>
    </source>
</evidence>
<keyword evidence="1" id="KW-0472">Membrane</keyword>
<gene>
    <name evidence="2" type="ORF">ACFSKL_14535</name>
</gene>
<name>A0ABW4VMZ0_9BACT</name>
<sequence length="69" mass="7364">MKALGVILIVVGIAMFIFSGFSFNTEENIIDAGPIQVNKEKENNVSWPNYAGGISLVAGVIVLVAARKK</sequence>
<evidence type="ECO:0000313" key="3">
    <source>
        <dbReference type="Proteomes" id="UP001597361"/>
    </source>
</evidence>
<accession>A0ABW4VMZ0</accession>
<keyword evidence="3" id="KW-1185">Reference proteome</keyword>
<dbReference type="Proteomes" id="UP001597361">
    <property type="component" value="Unassembled WGS sequence"/>
</dbReference>